<name>A0ABR2B8A1_9ROSI</name>
<evidence type="ECO:0000256" key="1">
    <source>
        <dbReference type="SAM" id="MobiDB-lite"/>
    </source>
</evidence>
<evidence type="ECO:0000313" key="3">
    <source>
        <dbReference type="Proteomes" id="UP001472677"/>
    </source>
</evidence>
<sequence length="122" mass="13972">MQMLRDQKRGDQIKSGDQSTTGHVGQTNPSTEALLQSTLEVRKNSYPNLQENELLGLNTIDMNKRDKVEIPCPFFYAKQNGADTREIYPGVRQFRNNKERITFNNDSAKTQFLCENKSLKTS</sequence>
<organism evidence="2 3">
    <name type="scientific">Hibiscus sabdariffa</name>
    <name type="common">roselle</name>
    <dbReference type="NCBI Taxonomy" id="183260"/>
    <lineage>
        <taxon>Eukaryota</taxon>
        <taxon>Viridiplantae</taxon>
        <taxon>Streptophyta</taxon>
        <taxon>Embryophyta</taxon>
        <taxon>Tracheophyta</taxon>
        <taxon>Spermatophyta</taxon>
        <taxon>Magnoliopsida</taxon>
        <taxon>eudicotyledons</taxon>
        <taxon>Gunneridae</taxon>
        <taxon>Pentapetalae</taxon>
        <taxon>rosids</taxon>
        <taxon>malvids</taxon>
        <taxon>Malvales</taxon>
        <taxon>Malvaceae</taxon>
        <taxon>Malvoideae</taxon>
        <taxon>Hibiscus</taxon>
    </lineage>
</organism>
<gene>
    <name evidence="2" type="ORF">V6N12_067582</name>
</gene>
<accession>A0ABR2B8A1</accession>
<proteinExistence type="predicted"/>
<protein>
    <submittedName>
        <fullName evidence="2">Uncharacterized protein</fullName>
    </submittedName>
</protein>
<comment type="caution">
    <text evidence="2">The sequence shown here is derived from an EMBL/GenBank/DDBJ whole genome shotgun (WGS) entry which is preliminary data.</text>
</comment>
<feature type="region of interest" description="Disordered" evidence="1">
    <location>
        <begin position="1"/>
        <end position="30"/>
    </location>
</feature>
<keyword evidence="3" id="KW-1185">Reference proteome</keyword>
<feature type="compositionally biased region" description="Basic and acidic residues" evidence="1">
    <location>
        <begin position="1"/>
        <end position="14"/>
    </location>
</feature>
<dbReference type="Proteomes" id="UP001472677">
    <property type="component" value="Unassembled WGS sequence"/>
</dbReference>
<feature type="compositionally biased region" description="Polar residues" evidence="1">
    <location>
        <begin position="15"/>
        <end position="30"/>
    </location>
</feature>
<reference evidence="2 3" key="1">
    <citation type="journal article" date="2024" name="G3 (Bethesda)">
        <title>Genome assembly of Hibiscus sabdariffa L. provides insights into metabolisms of medicinal natural products.</title>
        <authorList>
            <person name="Kim T."/>
        </authorList>
    </citation>
    <scope>NUCLEOTIDE SEQUENCE [LARGE SCALE GENOMIC DNA]</scope>
    <source>
        <strain evidence="2">TK-2024</strain>
        <tissue evidence="2">Old leaves</tissue>
    </source>
</reference>
<evidence type="ECO:0000313" key="2">
    <source>
        <dbReference type="EMBL" id="KAK8503196.1"/>
    </source>
</evidence>
<dbReference type="EMBL" id="JBBPBM010000154">
    <property type="protein sequence ID" value="KAK8503196.1"/>
    <property type="molecule type" value="Genomic_DNA"/>
</dbReference>